<proteinExistence type="predicted"/>
<dbReference type="AlphaFoldDB" id="A0A2I0IT03"/>
<name>A0A2I0IT03_PUNGR</name>
<reference evidence="1 2" key="1">
    <citation type="submission" date="2017-11" db="EMBL/GenBank/DDBJ databases">
        <title>De-novo sequencing of pomegranate (Punica granatum L.) genome.</title>
        <authorList>
            <person name="Akparov Z."/>
            <person name="Amiraslanov A."/>
            <person name="Hajiyeva S."/>
            <person name="Abbasov M."/>
            <person name="Kaur K."/>
            <person name="Hamwieh A."/>
            <person name="Solovyev V."/>
            <person name="Salamov A."/>
            <person name="Braich B."/>
            <person name="Kosarev P."/>
            <person name="Mahmoud A."/>
            <person name="Hajiyev E."/>
            <person name="Babayeva S."/>
            <person name="Izzatullayeva V."/>
            <person name="Mammadov A."/>
            <person name="Mammadov A."/>
            <person name="Sharifova S."/>
            <person name="Ojaghi J."/>
            <person name="Eynullazada K."/>
            <person name="Bayramov B."/>
            <person name="Abdulazimova A."/>
            <person name="Shahmuradov I."/>
        </authorList>
    </citation>
    <scope>NUCLEOTIDE SEQUENCE [LARGE SCALE GENOMIC DNA]</scope>
    <source>
        <strain evidence="2">cv. AG2017</strain>
        <tissue evidence="1">Leaf</tissue>
    </source>
</reference>
<gene>
    <name evidence="1" type="ORF">CRG98_032850</name>
</gene>
<sequence>DVDVQQGEIVLKAGFVEVSIVDADSDPSILLFHWHNVCYPLRIVPDFEESRVDLLDDFFLDAEEKTSPLWSQLLALGWEFLSVEWKEVLDY</sequence>
<keyword evidence="2" id="KW-1185">Reference proteome</keyword>
<protein>
    <submittedName>
        <fullName evidence="1">Uncharacterized protein</fullName>
    </submittedName>
</protein>
<organism evidence="1 2">
    <name type="scientific">Punica granatum</name>
    <name type="common">Pomegranate</name>
    <dbReference type="NCBI Taxonomy" id="22663"/>
    <lineage>
        <taxon>Eukaryota</taxon>
        <taxon>Viridiplantae</taxon>
        <taxon>Streptophyta</taxon>
        <taxon>Embryophyta</taxon>
        <taxon>Tracheophyta</taxon>
        <taxon>Spermatophyta</taxon>
        <taxon>Magnoliopsida</taxon>
        <taxon>eudicotyledons</taxon>
        <taxon>Gunneridae</taxon>
        <taxon>Pentapetalae</taxon>
        <taxon>rosids</taxon>
        <taxon>malvids</taxon>
        <taxon>Myrtales</taxon>
        <taxon>Lythraceae</taxon>
        <taxon>Punica</taxon>
    </lineage>
</organism>
<evidence type="ECO:0000313" key="1">
    <source>
        <dbReference type="EMBL" id="PKI46760.1"/>
    </source>
</evidence>
<evidence type="ECO:0000313" key="2">
    <source>
        <dbReference type="Proteomes" id="UP000233551"/>
    </source>
</evidence>
<feature type="non-terminal residue" evidence="1">
    <location>
        <position position="1"/>
    </location>
</feature>
<dbReference type="EMBL" id="PGOL01002587">
    <property type="protein sequence ID" value="PKI46760.1"/>
    <property type="molecule type" value="Genomic_DNA"/>
</dbReference>
<comment type="caution">
    <text evidence="1">The sequence shown here is derived from an EMBL/GenBank/DDBJ whole genome shotgun (WGS) entry which is preliminary data.</text>
</comment>
<dbReference type="Proteomes" id="UP000233551">
    <property type="component" value="Unassembled WGS sequence"/>
</dbReference>
<accession>A0A2I0IT03</accession>